<name>A0AAN9AMD5_9CAEN</name>
<accession>A0AAN9AMD5</accession>
<feature type="transmembrane region" description="Helical" evidence="2">
    <location>
        <begin position="16"/>
        <end position="38"/>
    </location>
</feature>
<feature type="region of interest" description="Disordered" evidence="1">
    <location>
        <begin position="43"/>
        <end position="108"/>
    </location>
</feature>
<sequence length="220" mass="23230">MNSPQDTNPTDAPVEAIVGGAVAAFVVVIVIVVVVIIVRRKRRREHSGKDASHEHQVHYNPENGTGVALEPSQNADDDTSAGPPEFGIYAFPGGDEPATIPDNTPAAEEDDVGMYAAPKQDVYAAVDKSKPKKNKPAASDHLDTSQATTVTDEYAVVNKASKKKEASNSSGLSEVHIPENNDVTAAPVPYIYAQVDKTAKPAKTAVSVPRTPDEDGATYA</sequence>
<dbReference type="Proteomes" id="UP001374579">
    <property type="component" value="Unassembled WGS sequence"/>
</dbReference>
<reference evidence="3 4" key="1">
    <citation type="submission" date="2024-02" db="EMBL/GenBank/DDBJ databases">
        <title>Chromosome-scale genome assembly of the rough periwinkle Littorina saxatilis.</title>
        <authorList>
            <person name="De Jode A."/>
            <person name="Faria R."/>
            <person name="Formenti G."/>
            <person name="Sims Y."/>
            <person name="Smith T.P."/>
            <person name="Tracey A."/>
            <person name="Wood J.M.D."/>
            <person name="Zagrodzka Z.B."/>
            <person name="Johannesson K."/>
            <person name="Butlin R.K."/>
            <person name="Leder E.H."/>
        </authorList>
    </citation>
    <scope>NUCLEOTIDE SEQUENCE [LARGE SCALE GENOMIC DNA]</scope>
    <source>
        <strain evidence="3">Snail1</strain>
        <tissue evidence="3">Muscle</tissue>
    </source>
</reference>
<dbReference type="AlphaFoldDB" id="A0AAN9AMD5"/>
<organism evidence="3 4">
    <name type="scientific">Littorina saxatilis</name>
    <dbReference type="NCBI Taxonomy" id="31220"/>
    <lineage>
        <taxon>Eukaryota</taxon>
        <taxon>Metazoa</taxon>
        <taxon>Spiralia</taxon>
        <taxon>Lophotrochozoa</taxon>
        <taxon>Mollusca</taxon>
        <taxon>Gastropoda</taxon>
        <taxon>Caenogastropoda</taxon>
        <taxon>Littorinimorpha</taxon>
        <taxon>Littorinoidea</taxon>
        <taxon>Littorinidae</taxon>
        <taxon>Littorina</taxon>
    </lineage>
</organism>
<keyword evidence="2" id="KW-1133">Transmembrane helix</keyword>
<feature type="region of interest" description="Disordered" evidence="1">
    <location>
        <begin position="127"/>
        <end position="182"/>
    </location>
</feature>
<evidence type="ECO:0000256" key="2">
    <source>
        <dbReference type="SAM" id="Phobius"/>
    </source>
</evidence>
<keyword evidence="4" id="KW-1185">Reference proteome</keyword>
<evidence type="ECO:0000313" key="3">
    <source>
        <dbReference type="EMBL" id="KAK7089565.1"/>
    </source>
</evidence>
<feature type="region of interest" description="Disordered" evidence="1">
    <location>
        <begin position="199"/>
        <end position="220"/>
    </location>
</feature>
<evidence type="ECO:0000256" key="1">
    <source>
        <dbReference type="SAM" id="MobiDB-lite"/>
    </source>
</evidence>
<dbReference type="EMBL" id="JBAMIC010001205">
    <property type="protein sequence ID" value="KAK7089565.1"/>
    <property type="molecule type" value="Genomic_DNA"/>
</dbReference>
<proteinExistence type="predicted"/>
<comment type="caution">
    <text evidence="3">The sequence shown here is derived from an EMBL/GenBank/DDBJ whole genome shotgun (WGS) entry which is preliminary data.</text>
</comment>
<keyword evidence="2" id="KW-0812">Transmembrane</keyword>
<feature type="compositionally biased region" description="Basic and acidic residues" evidence="1">
    <location>
        <begin position="47"/>
        <end position="57"/>
    </location>
</feature>
<gene>
    <name evidence="3" type="ORF">V1264_024324</name>
</gene>
<keyword evidence="2" id="KW-0472">Membrane</keyword>
<protein>
    <submittedName>
        <fullName evidence="3">Uncharacterized protein</fullName>
    </submittedName>
</protein>
<evidence type="ECO:0000313" key="4">
    <source>
        <dbReference type="Proteomes" id="UP001374579"/>
    </source>
</evidence>